<sequence>MCMCVYVSFMVESVLLKIGIESIQPFSLVASPPPFIVCCWPYPLFGLDADIINGTSLCPSEINRCRR</sequence>
<protein>
    <submittedName>
        <fullName evidence="1">Uncharacterized protein</fullName>
    </submittedName>
</protein>
<accession>A0AA36F017</accession>
<keyword evidence="2" id="KW-1185">Reference proteome</keyword>
<evidence type="ECO:0000313" key="2">
    <source>
        <dbReference type="Proteomes" id="UP001162480"/>
    </source>
</evidence>
<evidence type="ECO:0000313" key="1">
    <source>
        <dbReference type="EMBL" id="CAI9720636.1"/>
    </source>
</evidence>
<dbReference type="Proteomes" id="UP001162480">
    <property type="component" value="Chromosome 4"/>
</dbReference>
<proteinExistence type="predicted"/>
<gene>
    <name evidence="1" type="ORF">OCTVUL_1B030264</name>
</gene>
<name>A0AA36F017_OCTVU</name>
<dbReference type="EMBL" id="OX597817">
    <property type="protein sequence ID" value="CAI9720636.1"/>
    <property type="molecule type" value="Genomic_DNA"/>
</dbReference>
<organism evidence="1 2">
    <name type="scientific">Octopus vulgaris</name>
    <name type="common">Common octopus</name>
    <dbReference type="NCBI Taxonomy" id="6645"/>
    <lineage>
        <taxon>Eukaryota</taxon>
        <taxon>Metazoa</taxon>
        <taxon>Spiralia</taxon>
        <taxon>Lophotrochozoa</taxon>
        <taxon>Mollusca</taxon>
        <taxon>Cephalopoda</taxon>
        <taxon>Coleoidea</taxon>
        <taxon>Octopodiformes</taxon>
        <taxon>Octopoda</taxon>
        <taxon>Incirrata</taxon>
        <taxon>Octopodidae</taxon>
        <taxon>Octopus</taxon>
    </lineage>
</organism>
<dbReference type="AlphaFoldDB" id="A0AA36F017"/>
<reference evidence="1" key="1">
    <citation type="submission" date="2023-08" db="EMBL/GenBank/DDBJ databases">
        <authorList>
            <person name="Alioto T."/>
            <person name="Alioto T."/>
            <person name="Gomez Garrido J."/>
        </authorList>
    </citation>
    <scope>NUCLEOTIDE SEQUENCE</scope>
</reference>